<dbReference type="InterPro" id="IPR014833">
    <property type="entry name" value="TnsA_N"/>
</dbReference>
<protein>
    <submittedName>
        <fullName evidence="2">RNA polymerase factor sigma-32</fullName>
    </submittedName>
</protein>
<name>A0A2X1MMN9_ECOLX</name>
<proteinExistence type="predicted"/>
<reference evidence="2 3" key="1">
    <citation type="submission" date="2018-06" db="EMBL/GenBank/DDBJ databases">
        <authorList>
            <consortium name="Pathogen Informatics"/>
            <person name="Doyle S."/>
        </authorList>
    </citation>
    <scope>NUCLEOTIDE SEQUENCE [LARGE SCALE GENOMIC DNA]</scope>
    <source>
        <strain evidence="2 3">NCTC8009</strain>
    </source>
</reference>
<sequence length="224" mass="26345">MARQYTLAKIYRTSSPVEQLCSQRAVNDTDISGFFYSQKLGRTVQYESGLEFKIMNLLECCDQVLFYQEQPFSIPYCFKNKSKKYYPDLLIATVDGRCLLMEVKPTDRMTLSLTRIKSNAGRKWAHTRGWGWLVISDRFSLRQLEEHAISTNTWKLIEAELKTSRILAWREMMELRTRYEIHRLDLIAYIIQSGAEVDNFYRITPKISNNTSNQRQLNESDCHN</sequence>
<evidence type="ECO:0000259" key="1">
    <source>
        <dbReference type="Pfam" id="PF08722"/>
    </source>
</evidence>
<dbReference type="Pfam" id="PF08722">
    <property type="entry name" value="Tn7_TnsA-like_N"/>
    <property type="match status" value="1"/>
</dbReference>
<dbReference type="AlphaFoldDB" id="A0A2X1MMN9"/>
<dbReference type="Gene3D" id="3.40.1350.10">
    <property type="match status" value="1"/>
</dbReference>
<dbReference type="Proteomes" id="UP000250991">
    <property type="component" value="Unassembled WGS sequence"/>
</dbReference>
<evidence type="ECO:0000313" key="2">
    <source>
        <dbReference type="EMBL" id="SPW74097.1"/>
    </source>
</evidence>
<dbReference type="InterPro" id="IPR011856">
    <property type="entry name" value="tRNA_endonuc-like_dom_sf"/>
</dbReference>
<feature type="domain" description="TnsA endonuclease N-terminal" evidence="1">
    <location>
        <begin position="62"/>
        <end position="136"/>
    </location>
</feature>
<evidence type="ECO:0000313" key="3">
    <source>
        <dbReference type="Proteomes" id="UP000250991"/>
    </source>
</evidence>
<dbReference type="GO" id="GO:0003676">
    <property type="term" value="F:nucleic acid binding"/>
    <property type="evidence" value="ECO:0007669"/>
    <property type="project" value="InterPro"/>
</dbReference>
<gene>
    <name evidence="2" type="ORF">NCTC8009_00501</name>
</gene>
<dbReference type="EMBL" id="UARW01000006">
    <property type="protein sequence ID" value="SPW74097.1"/>
    <property type="molecule type" value="Genomic_DNA"/>
</dbReference>
<organism evidence="2 3">
    <name type="scientific">Escherichia coli</name>
    <dbReference type="NCBI Taxonomy" id="562"/>
    <lineage>
        <taxon>Bacteria</taxon>
        <taxon>Pseudomonadati</taxon>
        <taxon>Pseudomonadota</taxon>
        <taxon>Gammaproteobacteria</taxon>
        <taxon>Enterobacterales</taxon>
        <taxon>Enterobacteriaceae</taxon>
        <taxon>Escherichia</taxon>
    </lineage>
</organism>
<accession>A0A2X1MMN9</accession>